<evidence type="ECO:0000256" key="3">
    <source>
        <dbReference type="ARBA" id="ARBA00037324"/>
    </source>
</evidence>
<reference evidence="6" key="3">
    <citation type="submission" date="2025-09" db="UniProtKB">
        <authorList>
            <consortium name="Ensembl"/>
        </authorList>
    </citation>
    <scope>IDENTIFICATION</scope>
</reference>
<evidence type="ECO:0000313" key="6">
    <source>
        <dbReference type="Ensembl" id="ENSCSAVP00000012742.1"/>
    </source>
</evidence>
<keyword evidence="1" id="KW-0378">Hydrolase</keyword>
<dbReference type="SMART" id="SM00577">
    <property type="entry name" value="CPDc"/>
    <property type="match status" value="1"/>
</dbReference>
<evidence type="ECO:0000256" key="4">
    <source>
        <dbReference type="ARBA" id="ARBA00038355"/>
    </source>
</evidence>
<feature type="domain" description="FCP1 homology" evidence="5">
    <location>
        <begin position="21"/>
        <end position="182"/>
    </location>
</feature>
<proteinExistence type="inferred from homology"/>
<dbReference type="CDD" id="cd07521">
    <property type="entry name" value="HAD_FCP1-like"/>
    <property type="match status" value="1"/>
</dbReference>
<dbReference type="NCBIfam" id="TIGR02251">
    <property type="entry name" value="HIF-SF_euk"/>
    <property type="match status" value="1"/>
</dbReference>
<evidence type="ECO:0000256" key="2">
    <source>
        <dbReference type="ARBA" id="ARBA00022912"/>
    </source>
</evidence>
<evidence type="ECO:0000313" key="7">
    <source>
        <dbReference type="Proteomes" id="UP000007875"/>
    </source>
</evidence>
<keyword evidence="2" id="KW-0904">Protein phosphatase</keyword>
<dbReference type="InterPro" id="IPR036412">
    <property type="entry name" value="HAD-like_sf"/>
</dbReference>
<comment type="similarity">
    <text evidence="4">Belongs to the CTDSPL2 family.</text>
</comment>
<dbReference type="InterPro" id="IPR023214">
    <property type="entry name" value="HAD_sf"/>
</dbReference>
<dbReference type="InterPro" id="IPR004274">
    <property type="entry name" value="FCP1_dom"/>
</dbReference>
<sequence length="211" mass="24404">IKSRPDFTNRSVSTALPLKTRSSPEFSLVLDLDETLVHCSLKEMEDPDLTFSVLFQDIVYQVNVFVRTRPNYREFLEKMSKYYEIILFTASKKVYADKLLNMLDGGKQYVRHRLFREHCLCVQGNYIKDLNILGRDLSKTVIIDNSPQAFAYQLSNGIPIESWFSDKNDNELLKLVPFLEALANQTGDVRPLVEKKFLMHELLPSDDGETM</sequence>
<dbReference type="FunFam" id="3.40.50.1000:FF:000015">
    <property type="entry name" value="CTD small phosphatase-like protein 2"/>
    <property type="match status" value="1"/>
</dbReference>
<reference evidence="7" key="1">
    <citation type="submission" date="2003-08" db="EMBL/GenBank/DDBJ databases">
        <authorList>
            <person name="Birren B."/>
            <person name="Nusbaum C."/>
            <person name="Abebe A."/>
            <person name="Abouelleil A."/>
            <person name="Adekoya E."/>
            <person name="Ait-zahra M."/>
            <person name="Allen N."/>
            <person name="Allen T."/>
            <person name="An P."/>
            <person name="Anderson M."/>
            <person name="Anderson S."/>
            <person name="Arachchi H."/>
            <person name="Armbruster J."/>
            <person name="Bachantsang P."/>
            <person name="Baldwin J."/>
            <person name="Barry A."/>
            <person name="Bayul T."/>
            <person name="Blitshsteyn B."/>
            <person name="Bloom T."/>
            <person name="Blye J."/>
            <person name="Boguslavskiy L."/>
            <person name="Borowsky M."/>
            <person name="Boukhgalter B."/>
            <person name="Brunache A."/>
            <person name="Butler J."/>
            <person name="Calixte N."/>
            <person name="Calvo S."/>
            <person name="Camarata J."/>
            <person name="Campo K."/>
            <person name="Chang J."/>
            <person name="Cheshatsang Y."/>
            <person name="Citroen M."/>
            <person name="Collymore A."/>
            <person name="Considine T."/>
            <person name="Cook A."/>
            <person name="Cooke P."/>
            <person name="Corum B."/>
            <person name="Cuomo C."/>
            <person name="David R."/>
            <person name="Dawoe T."/>
            <person name="Degray S."/>
            <person name="Dodge S."/>
            <person name="Dooley K."/>
            <person name="Dorje P."/>
            <person name="Dorjee K."/>
            <person name="Dorris L."/>
            <person name="Duffey N."/>
            <person name="Dupes A."/>
            <person name="Elkins T."/>
            <person name="Engels R."/>
            <person name="Erickson J."/>
            <person name="Farina A."/>
            <person name="Faro S."/>
            <person name="Ferreira P."/>
            <person name="Fischer H."/>
            <person name="Fitzgerald M."/>
            <person name="Foley K."/>
            <person name="Gage D."/>
            <person name="Galagan J."/>
            <person name="Gearin G."/>
            <person name="Gnerre S."/>
            <person name="Gnirke A."/>
            <person name="Goyette A."/>
            <person name="Graham J."/>
            <person name="Grandbois E."/>
            <person name="Gyaltsen K."/>
            <person name="Hafez N."/>
            <person name="Hagopian D."/>
            <person name="Hagos B."/>
            <person name="Hall J."/>
            <person name="Hatcher B."/>
            <person name="Heller A."/>
            <person name="Higgins H."/>
            <person name="Honan T."/>
            <person name="Horn A."/>
            <person name="Houde N."/>
            <person name="Hughes L."/>
            <person name="Hulme W."/>
            <person name="Husby E."/>
            <person name="Iliev I."/>
            <person name="Jaffe D."/>
            <person name="Jones C."/>
            <person name="Kamal M."/>
            <person name="Kamat A."/>
            <person name="Kamvysselis M."/>
            <person name="Karlsson E."/>
            <person name="Kells C."/>
            <person name="Kieu A."/>
            <person name="Kisner P."/>
            <person name="Kodira C."/>
            <person name="Kulbokas E."/>
            <person name="Labutti K."/>
            <person name="Lama D."/>
            <person name="Landers T."/>
            <person name="Leger J."/>
            <person name="Levine S."/>
            <person name="Lewis D."/>
            <person name="Lewis T."/>
            <person name="Lindblad-toh K."/>
            <person name="Liu X."/>
            <person name="Lokyitsang T."/>
            <person name="Lokyitsang Y."/>
            <person name="Lucien O."/>
            <person name="Lui A."/>
            <person name="Ma L.J."/>
            <person name="Mabbitt R."/>
            <person name="Macdonald J."/>
            <person name="Maclean C."/>
            <person name="Major J."/>
            <person name="Manning J."/>
            <person name="Marabella R."/>
            <person name="Maru K."/>
            <person name="Matthews C."/>
            <person name="Mauceli E."/>
            <person name="Mccarthy M."/>
            <person name="Mcdonough S."/>
            <person name="Mcghee T."/>
            <person name="Meldrim J."/>
            <person name="Meneus L."/>
            <person name="Mesirov J."/>
            <person name="Mihalev A."/>
            <person name="Mihova T."/>
            <person name="Mikkelsen T."/>
            <person name="Mlenga V."/>
            <person name="Moru K."/>
            <person name="Mozes J."/>
            <person name="Mulrain L."/>
            <person name="Munson G."/>
            <person name="Naylor J."/>
            <person name="Newes C."/>
            <person name="Nguyen C."/>
            <person name="Nguyen N."/>
            <person name="Nguyen T."/>
            <person name="Nicol R."/>
            <person name="Nielsen C."/>
            <person name="Nizzari M."/>
            <person name="Norbu C."/>
            <person name="Norbu N."/>
            <person name="O'donnell P."/>
            <person name="Okoawo O."/>
            <person name="O'leary S."/>
            <person name="Omotosho B."/>
            <person name="O'neill K."/>
            <person name="Osman S."/>
            <person name="Parker S."/>
            <person name="Perrin D."/>
            <person name="Phunkhang P."/>
            <person name="Piqani B."/>
            <person name="Purcell S."/>
            <person name="Rachupka T."/>
            <person name="Ramasamy U."/>
            <person name="Rameau R."/>
            <person name="Ray V."/>
            <person name="Raymond C."/>
            <person name="Retta R."/>
            <person name="Richardson S."/>
            <person name="Rise C."/>
            <person name="Rodriguez J."/>
            <person name="Rogers J."/>
            <person name="Rogov P."/>
            <person name="Rutman M."/>
            <person name="Schupbach R."/>
            <person name="Seaman C."/>
            <person name="Settipalli S."/>
            <person name="Sharpe T."/>
            <person name="Sheridan J."/>
            <person name="Sherpa N."/>
            <person name="Shi J."/>
            <person name="Smirnov S."/>
            <person name="Smith C."/>
            <person name="Sougnez C."/>
            <person name="Spencer B."/>
            <person name="Stalker J."/>
            <person name="Stange-thomann N."/>
            <person name="Stavropoulos S."/>
            <person name="Stetson K."/>
            <person name="Stone C."/>
            <person name="Stone S."/>
            <person name="Stubbs M."/>
            <person name="Talamas J."/>
            <person name="Tchuinga P."/>
            <person name="Tenzing P."/>
            <person name="Tesfaye S."/>
            <person name="Theodore J."/>
            <person name="Thoulutsang Y."/>
            <person name="Topham K."/>
            <person name="Towey S."/>
            <person name="Tsamla T."/>
            <person name="Tsomo N."/>
            <person name="Vallee D."/>
            <person name="Vassiliev H."/>
            <person name="Venkataraman V."/>
            <person name="Vinson J."/>
            <person name="Vo A."/>
            <person name="Wade C."/>
            <person name="Wang S."/>
            <person name="Wangchuk T."/>
            <person name="Wangdi T."/>
            <person name="Whittaker C."/>
            <person name="Wilkinson J."/>
            <person name="Wu Y."/>
            <person name="Wyman D."/>
            <person name="Yadav S."/>
            <person name="Yang S."/>
            <person name="Yang X."/>
            <person name="Yeager S."/>
            <person name="Yee E."/>
            <person name="Young G."/>
            <person name="Zainoun J."/>
            <person name="Zembeck L."/>
            <person name="Zimmer A."/>
            <person name="Zody M."/>
            <person name="Lander E."/>
        </authorList>
    </citation>
    <scope>NUCLEOTIDE SEQUENCE [LARGE SCALE GENOMIC DNA]</scope>
</reference>
<dbReference type="GO" id="GO:0004721">
    <property type="term" value="F:phosphoprotein phosphatase activity"/>
    <property type="evidence" value="ECO:0007669"/>
    <property type="project" value="UniProtKB-KW"/>
</dbReference>
<dbReference type="InterPro" id="IPR011948">
    <property type="entry name" value="Dullard_phosphatase"/>
</dbReference>
<protein>
    <recommendedName>
        <fullName evidence="5">FCP1 homology domain-containing protein</fullName>
    </recommendedName>
</protein>
<dbReference type="PANTHER" id="PTHR12210">
    <property type="entry name" value="DULLARD PROTEIN PHOSPHATASE"/>
    <property type="match status" value="1"/>
</dbReference>
<organism evidence="6 7">
    <name type="scientific">Ciona savignyi</name>
    <name type="common">Pacific transparent sea squirt</name>
    <dbReference type="NCBI Taxonomy" id="51511"/>
    <lineage>
        <taxon>Eukaryota</taxon>
        <taxon>Metazoa</taxon>
        <taxon>Chordata</taxon>
        <taxon>Tunicata</taxon>
        <taxon>Ascidiacea</taxon>
        <taxon>Phlebobranchia</taxon>
        <taxon>Cionidae</taxon>
        <taxon>Ciona</taxon>
    </lineage>
</organism>
<accession>H2Z580</accession>
<evidence type="ECO:0000256" key="1">
    <source>
        <dbReference type="ARBA" id="ARBA00022801"/>
    </source>
</evidence>
<dbReference type="Ensembl" id="ENSCSAVT00000012891.1">
    <property type="protein sequence ID" value="ENSCSAVP00000012742.1"/>
    <property type="gene ID" value="ENSCSAVG00000007481.1"/>
</dbReference>
<dbReference type="Proteomes" id="UP000007875">
    <property type="component" value="Unassembled WGS sequence"/>
</dbReference>
<dbReference type="SUPFAM" id="SSF56784">
    <property type="entry name" value="HAD-like"/>
    <property type="match status" value="1"/>
</dbReference>
<comment type="function">
    <text evidence="3">Probable phosphatase.</text>
</comment>
<dbReference type="GO" id="GO:0005634">
    <property type="term" value="C:nucleus"/>
    <property type="evidence" value="ECO:0007669"/>
    <property type="project" value="UniProtKB-ARBA"/>
</dbReference>
<reference evidence="6" key="2">
    <citation type="submission" date="2025-08" db="UniProtKB">
        <authorList>
            <consortium name="Ensembl"/>
        </authorList>
    </citation>
    <scope>IDENTIFICATION</scope>
</reference>
<dbReference type="GeneTree" id="ENSGT01010000223766"/>
<keyword evidence="7" id="KW-1185">Reference proteome</keyword>
<dbReference type="Gene3D" id="3.40.50.1000">
    <property type="entry name" value="HAD superfamily/HAD-like"/>
    <property type="match status" value="1"/>
</dbReference>
<dbReference type="InterPro" id="IPR050365">
    <property type="entry name" value="TIM50"/>
</dbReference>
<evidence type="ECO:0000259" key="5">
    <source>
        <dbReference type="PROSITE" id="PS50969"/>
    </source>
</evidence>
<dbReference type="OMA" id="HRDYSTI"/>
<dbReference type="HOGENOM" id="CLU_020262_4_1_1"/>
<dbReference type="Pfam" id="PF03031">
    <property type="entry name" value="NIF"/>
    <property type="match status" value="1"/>
</dbReference>
<name>H2Z580_CIOSA</name>
<dbReference type="AlphaFoldDB" id="H2Z580"/>
<dbReference type="PROSITE" id="PS50969">
    <property type="entry name" value="FCP1"/>
    <property type="match status" value="1"/>
</dbReference>